<dbReference type="GO" id="GO:0009228">
    <property type="term" value="P:thiamine biosynthetic process"/>
    <property type="evidence" value="ECO:0007669"/>
    <property type="project" value="UniProtKB-KW"/>
</dbReference>
<sequence>MGTVDRLLKATEDIWASYHEKPFVQGLKYGTLDQKKFRSYIIQDYWYLMDYTKVFAIGVAKSKSVEVMKLFAKYIQAILDGEVNVHNGYMADFGITQEELDHTPIQQDNRSYTSYMLSVAYRGGEAEILTAIFSCAYSYEVIARKIVEECPSAPEHPMYGRWVRGYITPRYTGNNVILKDMLERLTKDYTEEQLRYLEEIFTACSRYEASFWDMADRFGTEGGAQV</sequence>
<dbReference type="InterPro" id="IPR004305">
    <property type="entry name" value="Thiaminase-2/PQQC"/>
</dbReference>
<evidence type="ECO:0000313" key="10">
    <source>
        <dbReference type="EMBL" id="MBC5770206.1"/>
    </source>
</evidence>
<evidence type="ECO:0000259" key="9">
    <source>
        <dbReference type="Pfam" id="PF03070"/>
    </source>
</evidence>
<dbReference type="NCBIfam" id="TIGR04306">
    <property type="entry name" value="salvage_TenA"/>
    <property type="match status" value="1"/>
</dbReference>
<evidence type="ECO:0000256" key="6">
    <source>
        <dbReference type="ARBA" id="ARBA00013647"/>
    </source>
</evidence>
<dbReference type="InterPro" id="IPR050967">
    <property type="entry name" value="Thiamine_Salvage_TenA"/>
</dbReference>
<comment type="subunit">
    <text evidence="4">Homotetramer.</text>
</comment>
<feature type="domain" description="Thiaminase-2/PQQC" evidence="9">
    <location>
        <begin position="9"/>
        <end position="215"/>
    </location>
</feature>
<proteinExistence type="inferred from homology"/>
<dbReference type="AlphaFoldDB" id="A0A923MHP0"/>
<dbReference type="RefSeq" id="WP_187014500.1">
    <property type="nucleotide sequence ID" value="NZ_JACOQI010000006.1"/>
</dbReference>
<accession>A0A923MHP0</accession>
<gene>
    <name evidence="10" type="primary">tenA</name>
    <name evidence="10" type="ORF">H8Z83_07710</name>
</gene>
<dbReference type="SUPFAM" id="SSF48613">
    <property type="entry name" value="Heme oxygenase-like"/>
    <property type="match status" value="1"/>
</dbReference>
<keyword evidence="11" id="KW-1185">Reference proteome</keyword>
<protein>
    <recommendedName>
        <fullName evidence="6">Aminopyrimidine aminohydrolase</fullName>
        <ecNumber evidence="5">3.5.99.2</ecNumber>
    </recommendedName>
</protein>
<dbReference type="GO" id="GO:0005829">
    <property type="term" value="C:cytosol"/>
    <property type="evidence" value="ECO:0007669"/>
    <property type="project" value="TreeGrafter"/>
</dbReference>
<comment type="catalytic activity">
    <reaction evidence="8">
        <text>thiamine + H2O = 5-(2-hydroxyethyl)-4-methylthiazole + 4-amino-5-hydroxymethyl-2-methylpyrimidine + H(+)</text>
        <dbReference type="Rhea" id="RHEA:17509"/>
        <dbReference type="ChEBI" id="CHEBI:15377"/>
        <dbReference type="ChEBI" id="CHEBI:15378"/>
        <dbReference type="ChEBI" id="CHEBI:16892"/>
        <dbReference type="ChEBI" id="CHEBI:17957"/>
        <dbReference type="ChEBI" id="CHEBI:18385"/>
        <dbReference type="EC" id="3.5.99.2"/>
    </reaction>
</comment>
<evidence type="ECO:0000256" key="1">
    <source>
        <dbReference type="ARBA" id="ARBA00001881"/>
    </source>
</evidence>
<dbReference type="InterPro" id="IPR027574">
    <property type="entry name" value="Thiaminase_II"/>
</dbReference>
<evidence type="ECO:0000256" key="4">
    <source>
        <dbReference type="ARBA" id="ARBA00011881"/>
    </source>
</evidence>
<dbReference type="Gene3D" id="1.20.910.10">
    <property type="entry name" value="Heme oxygenase-like"/>
    <property type="match status" value="1"/>
</dbReference>
<organism evidence="10 11">
    <name type="scientific">Dysosmobacter segnis</name>
    <dbReference type="NCBI Taxonomy" id="2763042"/>
    <lineage>
        <taxon>Bacteria</taxon>
        <taxon>Bacillati</taxon>
        <taxon>Bacillota</taxon>
        <taxon>Clostridia</taxon>
        <taxon>Eubacteriales</taxon>
        <taxon>Oscillospiraceae</taxon>
        <taxon>Dysosmobacter</taxon>
    </lineage>
</organism>
<dbReference type="CDD" id="cd19361">
    <property type="entry name" value="TenA_C_HP1287-like"/>
    <property type="match status" value="1"/>
</dbReference>
<dbReference type="Pfam" id="PF03070">
    <property type="entry name" value="TENA_THI-4"/>
    <property type="match status" value="1"/>
</dbReference>
<name>A0A923MHP0_9FIRM</name>
<comment type="catalytic activity">
    <reaction evidence="1">
        <text>4-amino-5-aminomethyl-2-methylpyrimidine + H2O = 4-amino-5-hydroxymethyl-2-methylpyrimidine + NH4(+)</text>
        <dbReference type="Rhea" id="RHEA:31799"/>
        <dbReference type="ChEBI" id="CHEBI:15377"/>
        <dbReference type="ChEBI" id="CHEBI:16892"/>
        <dbReference type="ChEBI" id="CHEBI:28938"/>
        <dbReference type="ChEBI" id="CHEBI:63416"/>
        <dbReference type="EC" id="3.5.99.2"/>
    </reaction>
</comment>
<dbReference type="PANTHER" id="PTHR43198">
    <property type="entry name" value="BIFUNCTIONAL TH2 PROTEIN"/>
    <property type="match status" value="1"/>
</dbReference>
<comment type="caution">
    <text evidence="10">The sequence shown here is derived from an EMBL/GenBank/DDBJ whole genome shotgun (WGS) entry which is preliminary data.</text>
</comment>
<evidence type="ECO:0000256" key="8">
    <source>
        <dbReference type="ARBA" id="ARBA00048337"/>
    </source>
</evidence>
<dbReference type="InterPro" id="IPR016084">
    <property type="entry name" value="Haem_Oase-like_multi-hlx"/>
</dbReference>
<dbReference type="PANTHER" id="PTHR43198:SF2">
    <property type="entry name" value="SI:CH1073-67J19.1-RELATED"/>
    <property type="match status" value="1"/>
</dbReference>
<comment type="pathway">
    <text evidence="2">Cofactor biosynthesis; thiamine diphosphate biosynthesis.</text>
</comment>
<evidence type="ECO:0000256" key="2">
    <source>
        <dbReference type="ARBA" id="ARBA00004948"/>
    </source>
</evidence>
<dbReference type="EC" id="3.5.99.2" evidence="5"/>
<evidence type="ECO:0000256" key="3">
    <source>
        <dbReference type="ARBA" id="ARBA00010264"/>
    </source>
</evidence>
<dbReference type="Proteomes" id="UP000620327">
    <property type="component" value="Unassembled WGS sequence"/>
</dbReference>
<evidence type="ECO:0000256" key="5">
    <source>
        <dbReference type="ARBA" id="ARBA00012684"/>
    </source>
</evidence>
<comment type="similarity">
    <text evidence="3">Belongs to the TenA family.</text>
</comment>
<dbReference type="GO" id="GO:0050334">
    <property type="term" value="F:thiaminase activity"/>
    <property type="evidence" value="ECO:0007669"/>
    <property type="project" value="UniProtKB-EC"/>
</dbReference>
<evidence type="ECO:0000313" key="11">
    <source>
        <dbReference type="Proteomes" id="UP000620327"/>
    </source>
</evidence>
<evidence type="ECO:0000256" key="7">
    <source>
        <dbReference type="ARBA" id="ARBA00022977"/>
    </source>
</evidence>
<dbReference type="EMBL" id="JACOQI010000006">
    <property type="protein sequence ID" value="MBC5770206.1"/>
    <property type="molecule type" value="Genomic_DNA"/>
</dbReference>
<keyword evidence="7" id="KW-0784">Thiamine biosynthesis</keyword>
<reference evidence="10" key="1">
    <citation type="submission" date="2020-08" db="EMBL/GenBank/DDBJ databases">
        <title>Genome public.</title>
        <authorList>
            <person name="Liu C."/>
            <person name="Sun Q."/>
        </authorList>
    </citation>
    <scope>NUCLEOTIDE SEQUENCE</scope>
    <source>
        <strain evidence="10">BX15</strain>
    </source>
</reference>